<proteinExistence type="predicted"/>
<evidence type="ECO:0000313" key="2">
    <source>
        <dbReference type="EMBL" id="AFO66379.1"/>
    </source>
</evidence>
<dbReference type="EMBL" id="JQ747540">
    <property type="protein sequence ID" value="AFO66379.1"/>
    <property type="molecule type" value="Genomic_DNA"/>
</dbReference>
<dbReference type="AlphaFoldDB" id="I7C3G0"/>
<accession>I7C3G0</accession>
<sequence length="90" mass="9992">MAWKKRLRNSGWQPIPVNTSANAGSQLTATEVKFHTYPFNCTSSLVSVLSRRSNPASLYLLTISALYHTGCGLHCRQAMLTRDRKPAPES</sequence>
<dbReference type="EMBL" id="JQ747523">
    <property type="protein sequence ID" value="AFO66340.1"/>
    <property type="molecule type" value="Genomic_DNA"/>
</dbReference>
<protein>
    <submittedName>
        <fullName evidence="2">Uncharacterized protein</fullName>
    </submittedName>
</protein>
<reference evidence="2" key="1">
    <citation type="journal article" date="2012" name="PLoS ONE">
        <title>A Genomic Island in Salmonella enterica ssp. salamae Provides New Insights on the Genealogy of the Locus of Enterocyte Effacement.</title>
        <authorList>
            <person name="Chandry P.S."/>
            <person name="Gladman S."/>
            <person name="Moore S.C."/>
            <person name="Seemann T."/>
            <person name="Crandall K.A."/>
            <person name="Fegan N."/>
        </authorList>
    </citation>
    <scope>NUCLEOTIDE SEQUENCE</scope>
    <source>
        <strain evidence="1">S1296</strain>
        <strain evidence="2">S1635</strain>
    </source>
</reference>
<organism evidence="2">
    <name type="scientific">Salmonella enterica subsp. salamae serovar Sofia</name>
    <dbReference type="NCBI Taxonomy" id="46629"/>
    <lineage>
        <taxon>Bacteria</taxon>
        <taxon>Pseudomonadati</taxon>
        <taxon>Pseudomonadota</taxon>
        <taxon>Gammaproteobacteria</taxon>
        <taxon>Enterobacterales</taxon>
        <taxon>Enterobacteriaceae</taxon>
        <taxon>Salmonella</taxon>
    </lineage>
</organism>
<evidence type="ECO:0000313" key="1">
    <source>
        <dbReference type="EMBL" id="AFO66340.1"/>
    </source>
</evidence>
<name>I7C3G0_SALER</name>
<gene>
    <name evidence="1" type="ORF">SESS1296_03611</name>
    <name evidence="2" type="ORF">SESS1635_03829</name>
</gene>